<dbReference type="PANTHER" id="PTHR11358:SF26">
    <property type="entry name" value="GUANIDINO ACID HYDROLASE, MITOCHONDRIAL"/>
    <property type="match status" value="1"/>
</dbReference>
<evidence type="ECO:0000256" key="1">
    <source>
        <dbReference type="ARBA" id="ARBA00022723"/>
    </source>
</evidence>
<name>A0A239KLT2_EKHLU</name>
<dbReference type="GO" id="GO:0033389">
    <property type="term" value="P:putrescine biosynthetic process from arginine, via agmatine"/>
    <property type="evidence" value="ECO:0007669"/>
    <property type="project" value="TreeGrafter"/>
</dbReference>
<organism evidence="4 5">
    <name type="scientific">Ekhidna lutea</name>
    <dbReference type="NCBI Taxonomy" id="447679"/>
    <lineage>
        <taxon>Bacteria</taxon>
        <taxon>Pseudomonadati</taxon>
        <taxon>Bacteroidota</taxon>
        <taxon>Cytophagia</taxon>
        <taxon>Cytophagales</taxon>
        <taxon>Reichenbachiellaceae</taxon>
        <taxon>Ekhidna</taxon>
    </lineage>
</organism>
<dbReference type="CDD" id="cd09988">
    <property type="entry name" value="Formimidoylglutamase"/>
    <property type="match status" value="1"/>
</dbReference>
<dbReference type="PANTHER" id="PTHR11358">
    <property type="entry name" value="ARGINASE/AGMATINASE"/>
    <property type="match status" value="1"/>
</dbReference>
<dbReference type="GO" id="GO:0046872">
    <property type="term" value="F:metal ion binding"/>
    <property type="evidence" value="ECO:0007669"/>
    <property type="project" value="UniProtKB-KW"/>
</dbReference>
<evidence type="ECO:0000256" key="2">
    <source>
        <dbReference type="ARBA" id="ARBA00022801"/>
    </source>
</evidence>
<keyword evidence="2" id="KW-0378">Hydrolase</keyword>
<dbReference type="Proteomes" id="UP000198393">
    <property type="component" value="Unassembled WGS sequence"/>
</dbReference>
<dbReference type="AlphaFoldDB" id="A0A239KLT2"/>
<gene>
    <name evidence="4" type="ORF">SAMN05421640_2724</name>
</gene>
<comment type="similarity">
    <text evidence="3">Belongs to the arginase family.</text>
</comment>
<keyword evidence="5" id="KW-1185">Reference proteome</keyword>
<dbReference type="Pfam" id="PF00491">
    <property type="entry name" value="Arginase"/>
    <property type="match status" value="1"/>
</dbReference>
<evidence type="ECO:0000256" key="3">
    <source>
        <dbReference type="PROSITE-ProRule" id="PRU00742"/>
    </source>
</evidence>
<proteinExistence type="inferred from homology"/>
<dbReference type="Gene3D" id="3.40.800.10">
    <property type="entry name" value="Ureohydrolase domain"/>
    <property type="match status" value="1"/>
</dbReference>
<dbReference type="GO" id="GO:0008783">
    <property type="term" value="F:agmatinase activity"/>
    <property type="evidence" value="ECO:0007669"/>
    <property type="project" value="TreeGrafter"/>
</dbReference>
<dbReference type="InterPro" id="IPR023696">
    <property type="entry name" value="Ureohydrolase_dom_sf"/>
</dbReference>
<evidence type="ECO:0000313" key="4">
    <source>
        <dbReference type="EMBL" id="SNT18573.1"/>
    </source>
</evidence>
<dbReference type="RefSeq" id="WP_089357408.1">
    <property type="nucleotide sequence ID" value="NZ_FZPD01000004.1"/>
</dbReference>
<dbReference type="OrthoDB" id="931936at2"/>
<dbReference type="SUPFAM" id="SSF52768">
    <property type="entry name" value="Arginase/deacetylase"/>
    <property type="match status" value="1"/>
</dbReference>
<dbReference type="EMBL" id="FZPD01000004">
    <property type="protein sequence ID" value="SNT18573.1"/>
    <property type="molecule type" value="Genomic_DNA"/>
</dbReference>
<dbReference type="InterPro" id="IPR006035">
    <property type="entry name" value="Ureohydrolase"/>
</dbReference>
<accession>A0A239KLT2</accession>
<evidence type="ECO:0000313" key="5">
    <source>
        <dbReference type="Proteomes" id="UP000198393"/>
    </source>
</evidence>
<sequence length="379" mass="43925">MDLKLFFNPVEIDVDKSPASFQSSIYINRDKMPDHEGMDIALIGLNEYRGLDEKADQESANKVRNQLYKLKKGYGDYGIVDLGNFRNGPTLEDTYLRLKEVCAYLMETNIIPVLFGGSHDLDLGQYYAYENSEKLVSVLNIDNQMDFDDETNASFNHIGSIFKHSPNYLFSYYHLAYQSYLTHQKSIELLEKLSFESVRLGIVKENIKDIEPIVRDADMLSFDLCALQAFYAPGAINSKVYGLTGEEACQLCWYAGQNEKMSSVGLYNYDASKDSEDQKTAFVLSTMIWYFIEGYYHRKGDKNFKSNDYLMYEVHLGGEPDTIRFYKSKLSERWWMEVPNPESEGLFNRNRMIACNHSDYELAMKGEIPDRWMNFYNKV</sequence>
<protein>
    <submittedName>
        <fullName evidence="4">Formiminoglutamase</fullName>
    </submittedName>
</protein>
<reference evidence="4 5" key="1">
    <citation type="submission" date="2017-06" db="EMBL/GenBank/DDBJ databases">
        <authorList>
            <person name="Kim H.J."/>
            <person name="Triplett B.A."/>
        </authorList>
    </citation>
    <scope>NUCLEOTIDE SEQUENCE [LARGE SCALE GENOMIC DNA]</scope>
    <source>
        <strain evidence="4 5">DSM 19307</strain>
    </source>
</reference>
<dbReference type="PROSITE" id="PS51409">
    <property type="entry name" value="ARGINASE_2"/>
    <property type="match status" value="1"/>
</dbReference>
<keyword evidence="1" id="KW-0479">Metal-binding</keyword>